<dbReference type="AlphaFoldDB" id="A0AAE1NKP3"/>
<proteinExistence type="predicted"/>
<protein>
    <submittedName>
        <fullName evidence="1">Uncharacterized protein</fullName>
    </submittedName>
</protein>
<keyword evidence="2" id="KW-1185">Reference proteome</keyword>
<accession>A0AAE1NKP3</accession>
<organism evidence="1 2">
    <name type="scientific">Petrolisthes manimaculis</name>
    <dbReference type="NCBI Taxonomy" id="1843537"/>
    <lineage>
        <taxon>Eukaryota</taxon>
        <taxon>Metazoa</taxon>
        <taxon>Ecdysozoa</taxon>
        <taxon>Arthropoda</taxon>
        <taxon>Crustacea</taxon>
        <taxon>Multicrustacea</taxon>
        <taxon>Malacostraca</taxon>
        <taxon>Eumalacostraca</taxon>
        <taxon>Eucarida</taxon>
        <taxon>Decapoda</taxon>
        <taxon>Pleocyemata</taxon>
        <taxon>Anomura</taxon>
        <taxon>Galatheoidea</taxon>
        <taxon>Porcellanidae</taxon>
        <taxon>Petrolisthes</taxon>
    </lineage>
</organism>
<dbReference type="Proteomes" id="UP001292094">
    <property type="component" value="Unassembled WGS sequence"/>
</dbReference>
<sequence length="75" mass="7981">MLVSFPLAGWLRDSVRLQLSGCVVRVVGLVGWLVGGVSVDRTPGILFGGFVRLTPLATRFLLARAGQTSRGVTLN</sequence>
<name>A0AAE1NKP3_9EUCA</name>
<evidence type="ECO:0000313" key="2">
    <source>
        <dbReference type="Proteomes" id="UP001292094"/>
    </source>
</evidence>
<reference evidence="1" key="1">
    <citation type="submission" date="2023-11" db="EMBL/GenBank/DDBJ databases">
        <title>Genome assemblies of two species of porcelain crab, Petrolisthes cinctipes and Petrolisthes manimaculis (Anomura: Porcellanidae).</title>
        <authorList>
            <person name="Angst P."/>
        </authorList>
    </citation>
    <scope>NUCLEOTIDE SEQUENCE</scope>
    <source>
        <strain evidence="1">PB745_02</strain>
        <tissue evidence="1">Gill</tissue>
    </source>
</reference>
<dbReference type="EMBL" id="JAWZYT010005024">
    <property type="protein sequence ID" value="KAK4291849.1"/>
    <property type="molecule type" value="Genomic_DNA"/>
</dbReference>
<gene>
    <name evidence="1" type="ORF">Pmani_035347</name>
</gene>
<comment type="caution">
    <text evidence="1">The sequence shown here is derived from an EMBL/GenBank/DDBJ whole genome shotgun (WGS) entry which is preliminary data.</text>
</comment>
<evidence type="ECO:0000313" key="1">
    <source>
        <dbReference type="EMBL" id="KAK4291849.1"/>
    </source>
</evidence>